<dbReference type="SUPFAM" id="SSF51445">
    <property type="entry name" value="(Trans)glycosidases"/>
    <property type="match status" value="1"/>
</dbReference>
<keyword evidence="8" id="KW-1185">Reference proteome</keyword>
<dbReference type="EMBL" id="VUNL01000013">
    <property type="protein sequence ID" value="MSV25610.1"/>
    <property type="molecule type" value="Genomic_DNA"/>
</dbReference>
<evidence type="ECO:0000256" key="1">
    <source>
        <dbReference type="ARBA" id="ARBA00007754"/>
    </source>
</evidence>
<dbReference type="PROSITE" id="PS51764">
    <property type="entry name" value="GH26"/>
    <property type="match status" value="1"/>
</dbReference>
<evidence type="ECO:0000256" key="5">
    <source>
        <dbReference type="SAM" id="SignalP"/>
    </source>
</evidence>
<dbReference type="AlphaFoldDB" id="A0A6I2UZU3"/>
<dbReference type="Pfam" id="PF02156">
    <property type="entry name" value="Glyco_hydro_26"/>
    <property type="match status" value="1"/>
</dbReference>
<comment type="similarity">
    <text evidence="1 4">Belongs to the glycosyl hydrolase 26 family.</text>
</comment>
<feature type="signal peptide" evidence="5">
    <location>
        <begin position="1"/>
        <end position="24"/>
    </location>
</feature>
<evidence type="ECO:0000256" key="4">
    <source>
        <dbReference type="PROSITE-ProRule" id="PRU01100"/>
    </source>
</evidence>
<dbReference type="PANTHER" id="PTHR40079">
    <property type="entry name" value="MANNAN ENDO-1,4-BETA-MANNOSIDASE E-RELATED"/>
    <property type="match status" value="1"/>
</dbReference>
<dbReference type="PRINTS" id="PR00739">
    <property type="entry name" value="GLHYDRLASE26"/>
</dbReference>
<evidence type="ECO:0000313" key="8">
    <source>
        <dbReference type="Proteomes" id="UP000430222"/>
    </source>
</evidence>
<sequence>MKTNKKRLSASLLMLMLCSAPALGLASPADDPDDPAYVQKTAIPDAEKARAEAPGLDALAEKAPKEITLIDRQATPETAALYQYLAALPQTGHILYGHQNDVHHKMFLTDSGSVSDTEDVTGSIAGIVGMDALSLTGAELTLTPSERQAGLTYTDKLIKISEAAHRKGAILTLSMHMPNFAEVAKKGKKNGQWDYSGYSPNNLSGNVGHRILPGQDLNEVYNGYLDLVADYLLKLQAKGIPVIFRPLHEHNGSWFWWGGNNIDEGDFLELWHYTVKYLRDTKGVHNCLYAYSPNGPFFDEASYLSRYPGDRYVDILGVDTYNDEQKAEWFKHLDQTLAVMQNTAQKHNKLTALTEAGVRDGGALPVKGNRNKRWFQDVAKICLDRQVPYFLTWANFEKLEHNFFEPYMVSDTRGHEMINEFIDFYNEPSTLFADGIIDFTKLPSPVVRKN</sequence>
<feature type="domain" description="GH26" evidence="6">
    <location>
        <begin position="76"/>
        <end position="434"/>
    </location>
</feature>
<comment type="caution">
    <text evidence="7">The sequence shown here is derived from an EMBL/GenBank/DDBJ whole genome shotgun (WGS) entry which is preliminary data.</text>
</comment>
<evidence type="ECO:0000256" key="2">
    <source>
        <dbReference type="ARBA" id="ARBA00022801"/>
    </source>
</evidence>
<name>A0A6I2UZU3_9FIRM</name>
<dbReference type="GO" id="GO:0006080">
    <property type="term" value="P:substituted mannan metabolic process"/>
    <property type="evidence" value="ECO:0007669"/>
    <property type="project" value="InterPro"/>
</dbReference>
<organism evidence="7 8">
    <name type="scientific">Selenomonas montiformis</name>
    <dbReference type="NCBI Taxonomy" id="2652285"/>
    <lineage>
        <taxon>Bacteria</taxon>
        <taxon>Bacillati</taxon>
        <taxon>Bacillota</taxon>
        <taxon>Negativicutes</taxon>
        <taxon>Selenomonadales</taxon>
        <taxon>Selenomonadaceae</taxon>
        <taxon>Selenomonas</taxon>
    </lineage>
</organism>
<evidence type="ECO:0000313" key="7">
    <source>
        <dbReference type="EMBL" id="MSV25610.1"/>
    </source>
</evidence>
<keyword evidence="2 4" id="KW-0378">Hydrolase</keyword>
<protein>
    <submittedName>
        <fullName evidence="7">Beta-mannosidase</fullName>
    </submittedName>
</protein>
<dbReference type="InterPro" id="IPR017853">
    <property type="entry name" value="GH"/>
</dbReference>
<dbReference type="Gene3D" id="3.20.20.80">
    <property type="entry name" value="Glycosidases"/>
    <property type="match status" value="1"/>
</dbReference>
<accession>A0A6I2UZU3</accession>
<gene>
    <name evidence="7" type="ORF">FYJ78_10625</name>
</gene>
<keyword evidence="3 4" id="KW-0326">Glycosidase</keyword>
<dbReference type="PANTHER" id="PTHR40079:SF4">
    <property type="entry name" value="GH26 DOMAIN-CONTAINING PROTEIN-RELATED"/>
    <property type="match status" value="1"/>
</dbReference>
<dbReference type="Proteomes" id="UP000430222">
    <property type="component" value="Unassembled WGS sequence"/>
</dbReference>
<reference evidence="7 8" key="1">
    <citation type="submission" date="2019-08" db="EMBL/GenBank/DDBJ databases">
        <title>In-depth cultivation of the pig gut microbiome towards novel bacterial diversity and tailored functional studies.</title>
        <authorList>
            <person name="Wylensek D."/>
            <person name="Hitch T.C.A."/>
            <person name="Clavel T."/>
        </authorList>
    </citation>
    <scope>NUCLEOTIDE SEQUENCE [LARGE SCALE GENOMIC DNA]</scope>
    <source>
        <strain evidence="8">WCA-380-WT-3B3</strain>
    </source>
</reference>
<dbReference type="GO" id="GO:0016985">
    <property type="term" value="F:mannan endo-1,4-beta-mannosidase activity"/>
    <property type="evidence" value="ECO:0007669"/>
    <property type="project" value="InterPro"/>
</dbReference>
<feature type="chain" id="PRO_5039429784" evidence="5">
    <location>
        <begin position="25"/>
        <end position="450"/>
    </location>
</feature>
<feature type="active site" description="Proton donor" evidence="4">
    <location>
        <position position="249"/>
    </location>
</feature>
<dbReference type="InterPro" id="IPR000805">
    <property type="entry name" value="Glyco_hydro_26"/>
</dbReference>
<dbReference type="InterPro" id="IPR022790">
    <property type="entry name" value="GH26_dom"/>
</dbReference>
<keyword evidence="5" id="KW-0732">Signal</keyword>
<evidence type="ECO:0000259" key="6">
    <source>
        <dbReference type="PROSITE" id="PS51764"/>
    </source>
</evidence>
<dbReference type="RefSeq" id="WP_154621373.1">
    <property type="nucleotide sequence ID" value="NZ_VUNL01000013.1"/>
</dbReference>
<feature type="active site" description="Nucleophile" evidence="4">
    <location>
        <position position="355"/>
    </location>
</feature>
<evidence type="ECO:0000256" key="3">
    <source>
        <dbReference type="ARBA" id="ARBA00023295"/>
    </source>
</evidence>
<proteinExistence type="inferred from homology"/>